<protein>
    <recommendedName>
        <fullName evidence="4 5">Flagellar hook-basal body complex protein FliE</fullName>
    </recommendedName>
</protein>
<accession>A0ABV5W2I6</accession>
<dbReference type="PRINTS" id="PR01006">
    <property type="entry name" value="FLGHOOKFLIE"/>
</dbReference>
<dbReference type="RefSeq" id="WP_344909534.1">
    <property type="nucleotide sequence ID" value="NZ_BAAAYO010000008.1"/>
</dbReference>
<evidence type="ECO:0000256" key="3">
    <source>
        <dbReference type="ARBA" id="ARBA00023143"/>
    </source>
</evidence>
<dbReference type="NCBIfam" id="TIGR00205">
    <property type="entry name" value="fliE"/>
    <property type="match status" value="1"/>
</dbReference>
<evidence type="ECO:0000256" key="5">
    <source>
        <dbReference type="NCBIfam" id="TIGR00205"/>
    </source>
</evidence>
<keyword evidence="3 4" id="KW-0975">Bacterial flagellum</keyword>
<keyword evidence="7" id="KW-1185">Reference proteome</keyword>
<keyword evidence="6" id="KW-0966">Cell projection</keyword>
<keyword evidence="6" id="KW-0282">Flagellum</keyword>
<comment type="similarity">
    <text evidence="2 4">Belongs to the FliE family.</text>
</comment>
<dbReference type="HAMAP" id="MF_00724">
    <property type="entry name" value="FliE"/>
    <property type="match status" value="1"/>
</dbReference>
<proteinExistence type="inferred from homology"/>
<evidence type="ECO:0000256" key="4">
    <source>
        <dbReference type="HAMAP-Rule" id="MF_00724"/>
    </source>
</evidence>
<dbReference type="PANTHER" id="PTHR34653:SF1">
    <property type="entry name" value="FLAGELLAR HOOK-BASAL BODY COMPLEX PROTEIN FLIE"/>
    <property type="match status" value="1"/>
</dbReference>
<gene>
    <name evidence="4 6" type="primary">fliE</name>
    <name evidence="6" type="ORF">ACFFNY_24600</name>
</gene>
<comment type="caution">
    <text evidence="6">The sequence shown here is derived from an EMBL/GenBank/DDBJ whole genome shotgun (WGS) entry which is preliminary data.</text>
</comment>
<evidence type="ECO:0000313" key="6">
    <source>
        <dbReference type="EMBL" id="MFB9754764.1"/>
    </source>
</evidence>
<evidence type="ECO:0000256" key="2">
    <source>
        <dbReference type="ARBA" id="ARBA00009272"/>
    </source>
</evidence>
<keyword evidence="6" id="KW-0969">Cilium</keyword>
<reference evidence="6 7" key="1">
    <citation type="submission" date="2024-09" db="EMBL/GenBank/DDBJ databases">
        <authorList>
            <person name="Sun Q."/>
            <person name="Mori K."/>
        </authorList>
    </citation>
    <scope>NUCLEOTIDE SEQUENCE [LARGE SCALE GENOMIC DNA]</scope>
    <source>
        <strain evidence="6 7">JCM 12520</strain>
    </source>
</reference>
<name>A0ABV5W2I6_9BACL</name>
<dbReference type="EMBL" id="JBHMAG010000016">
    <property type="protein sequence ID" value="MFB9754764.1"/>
    <property type="molecule type" value="Genomic_DNA"/>
</dbReference>
<organism evidence="6 7">
    <name type="scientific">Paenibacillus hodogayensis</name>
    <dbReference type="NCBI Taxonomy" id="279208"/>
    <lineage>
        <taxon>Bacteria</taxon>
        <taxon>Bacillati</taxon>
        <taxon>Bacillota</taxon>
        <taxon>Bacilli</taxon>
        <taxon>Bacillales</taxon>
        <taxon>Paenibacillaceae</taxon>
        <taxon>Paenibacillus</taxon>
    </lineage>
</organism>
<dbReference type="Pfam" id="PF02049">
    <property type="entry name" value="FliE"/>
    <property type="match status" value="1"/>
</dbReference>
<sequence>MIQQIGFLPKKPLVSASAGPNADEGAAQLAKDFGSFLNDAMNGLNKQTSAVDKLNDQFVTGQIADVHQLTIAAEKLSLSLEMTVQLRNKVIEAYQEVMRTQI</sequence>
<evidence type="ECO:0000313" key="7">
    <source>
        <dbReference type="Proteomes" id="UP001589619"/>
    </source>
</evidence>
<evidence type="ECO:0000256" key="1">
    <source>
        <dbReference type="ARBA" id="ARBA00004117"/>
    </source>
</evidence>
<dbReference type="InterPro" id="IPR001624">
    <property type="entry name" value="FliE"/>
</dbReference>
<comment type="subcellular location">
    <subcellularLocation>
        <location evidence="1 4">Bacterial flagellum basal body</location>
    </subcellularLocation>
</comment>
<dbReference type="PANTHER" id="PTHR34653">
    <property type="match status" value="1"/>
</dbReference>
<dbReference type="Proteomes" id="UP001589619">
    <property type="component" value="Unassembled WGS sequence"/>
</dbReference>